<dbReference type="EMBL" id="JELW01000013">
    <property type="protein sequence ID" value="EXV00337.1"/>
    <property type="molecule type" value="Genomic_DNA"/>
</dbReference>
<keyword evidence="2" id="KW-0408">Iron</keyword>
<proteinExistence type="predicted"/>
<dbReference type="Gene3D" id="2.120.10.80">
    <property type="entry name" value="Kelch-type beta propeller"/>
    <property type="match status" value="1"/>
</dbReference>
<dbReference type="HOGENOM" id="CLU_156022_0_0_1"/>
<reference evidence="4 5" key="1">
    <citation type="submission" date="2014-02" db="EMBL/GenBank/DDBJ databases">
        <title>The genome sequence of the entomopathogenic fungus Metarhizium robertsii ARSEF 2575.</title>
        <authorList>
            <person name="Giuliano Garisto Donzelli B."/>
            <person name="Roe B.A."/>
            <person name="Macmil S.L."/>
            <person name="Krasnoff S.B."/>
            <person name="Gibson D.M."/>
        </authorList>
    </citation>
    <scope>NUCLEOTIDE SEQUENCE [LARGE SCALE GENOMIC DNA]</scope>
    <source>
        <strain evidence="4 5">ARSEF 2575</strain>
    </source>
</reference>
<protein>
    <submittedName>
        <fullName evidence="4">Kelch repeat protein</fullName>
    </submittedName>
</protein>
<evidence type="ECO:0000256" key="1">
    <source>
        <dbReference type="ARBA" id="ARBA00022737"/>
    </source>
</evidence>
<organism evidence="4 5">
    <name type="scientific">Metarhizium robertsii</name>
    <dbReference type="NCBI Taxonomy" id="568076"/>
    <lineage>
        <taxon>Eukaryota</taxon>
        <taxon>Fungi</taxon>
        <taxon>Dikarya</taxon>
        <taxon>Ascomycota</taxon>
        <taxon>Pezizomycotina</taxon>
        <taxon>Sordariomycetes</taxon>
        <taxon>Hypocreomycetidae</taxon>
        <taxon>Hypocreales</taxon>
        <taxon>Clavicipitaceae</taxon>
        <taxon>Metarhizium</taxon>
    </lineage>
</organism>
<dbReference type="PANTHER" id="PTHR47435:SF4">
    <property type="entry name" value="KELCH REPEAT PROTEIN (AFU_ORTHOLOGUE AFUA_5G12780)"/>
    <property type="match status" value="1"/>
</dbReference>
<dbReference type="GO" id="GO:0019760">
    <property type="term" value="P:glucosinolate metabolic process"/>
    <property type="evidence" value="ECO:0007669"/>
    <property type="project" value="UniProtKB-ARBA"/>
</dbReference>
<gene>
    <name evidence="4" type="ORF">X797_006397</name>
</gene>
<sequence>MSTAWAYMQKPESAPRSSSLATSDSTTSAHLAARSYHAMTFDGDKTLYLHAGCPSQGGLSDFWAFNIETLAWTEIPPAPAPARGTTSIAFCQAELYRMGGFHRKTELGGNINIYEPSVKAWTTTSFNVDEMHGPV</sequence>
<evidence type="ECO:0000256" key="2">
    <source>
        <dbReference type="ARBA" id="ARBA00023004"/>
    </source>
</evidence>
<keyword evidence="1" id="KW-0677">Repeat</keyword>
<comment type="caution">
    <text evidence="4">The sequence shown here is derived from an EMBL/GenBank/DDBJ whole genome shotgun (WGS) entry which is preliminary data.</text>
</comment>
<feature type="region of interest" description="Disordered" evidence="3">
    <location>
        <begin position="1"/>
        <end position="24"/>
    </location>
</feature>
<dbReference type="OrthoDB" id="10250130at2759"/>
<evidence type="ECO:0000313" key="5">
    <source>
        <dbReference type="Proteomes" id="UP000030151"/>
    </source>
</evidence>
<feature type="compositionally biased region" description="Low complexity" evidence="3">
    <location>
        <begin position="14"/>
        <end position="24"/>
    </location>
</feature>
<dbReference type="InterPro" id="IPR015915">
    <property type="entry name" value="Kelch-typ_b-propeller"/>
</dbReference>
<name>A0A014NEA2_9HYPO</name>
<dbReference type="SUPFAM" id="SSF117281">
    <property type="entry name" value="Kelch motif"/>
    <property type="match status" value="1"/>
</dbReference>
<evidence type="ECO:0000313" key="4">
    <source>
        <dbReference type="EMBL" id="EXV00337.1"/>
    </source>
</evidence>
<evidence type="ECO:0000256" key="3">
    <source>
        <dbReference type="SAM" id="MobiDB-lite"/>
    </source>
</evidence>
<dbReference type="AlphaFoldDB" id="A0A014NEA2"/>
<dbReference type="Proteomes" id="UP000030151">
    <property type="component" value="Unassembled WGS sequence"/>
</dbReference>
<accession>A0A014NEA2</accession>
<dbReference type="PANTHER" id="PTHR47435">
    <property type="entry name" value="KELCH REPEAT PROTEIN (AFU_ORTHOLOGUE AFUA_5G12780)"/>
    <property type="match status" value="1"/>
</dbReference>